<evidence type="ECO:0000313" key="2">
    <source>
        <dbReference type="Proteomes" id="UP000007319"/>
    </source>
</evidence>
<protein>
    <submittedName>
        <fullName evidence="1">Uncharacterized protein</fullName>
    </submittedName>
</protein>
<dbReference type="RefSeq" id="WP_014197089.1">
    <property type="nucleotide sequence ID" value="NC_016594.1"/>
</dbReference>
<dbReference type="Proteomes" id="UP000007319">
    <property type="component" value="Plasmid AZOBR_p1"/>
</dbReference>
<organism evidence="1 2">
    <name type="scientific">Azospirillum baldaniorum</name>
    <dbReference type="NCBI Taxonomy" id="1064539"/>
    <lineage>
        <taxon>Bacteria</taxon>
        <taxon>Pseudomonadati</taxon>
        <taxon>Pseudomonadota</taxon>
        <taxon>Alphaproteobacteria</taxon>
        <taxon>Rhodospirillales</taxon>
        <taxon>Azospirillaceae</taxon>
        <taxon>Azospirillum</taxon>
    </lineage>
</organism>
<geneLocation type="plasmid" evidence="1 2">
    <name>AZOBR_p1</name>
</geneLocation>
<reference evidence="1 2" key="1">
    <citation type="journal article" date="2011" name="PLoS Genet.">
        <title>Azospirillum genomes reveal transition of bacteria from aquatic to terrestrial environments.</title>
        <authorList>
            <person name="Wisniewski-Dye F."/>
            <person name="Borziak K."/>
            <person name="Khalsa-Moyers G."/>
            <person name="Alexandre G."/>
            <person name="Sukharnikov L.O."/>
            <person name="Wuichet K."/>
            <person name="Hurst G.B."/>
            <person name="McDonald W.H."/>
            <person name="Robertson J.S."/>
            <person name="Barbe V."/>
            <person name="Calteau A."/>
            <person name="Rouy Z."/>
            <person name="Mangenot S."/>
            <person name="Prigent-Combaret C."/>
            <person name="Normand P."/>
            <person name="Boyer M."/>
            <person name="Siguier P."/>
            <person name="Dessaux Y."/>
            <person name="Elmerich C."/>
            <person name="Condemine G."/>
            <person name="Krishnen G."/>
            <person name="Kennedy I."/>
            <person name="Paterson A.H."/>
            <person name="Gonzalez V."/>
            <person name="Mavingui P."/>
            <person name="Zhulin I.B."/>
        </authorList>
    </citation>
    <scope>NUCLEOTIDE SEQUENCE [LARGE SCALE GENOMIC DNA]</scope>
    <source>
        <strain evidence="1 2">Sp245</strain>
    </source>
</reference>
<name>A0A9P1NNC1_9PROT</name>
<keyword evidence="1" id="KW-0614">Plasmid</keyword>
<keyword evidence="2" id="KW-1185">Reference proteome</keyword>
<accession>A0A9P1NNC1</accession>
<dbReference type="AlphaFoldDB" id="A0A9P1NNC1"/>
<dbReference type="KEGG" id="abs:AZOBR_p110057"/>
<proteinExistence type="predicted"/>
<dbReference type="EMBL" id="HE577328">
    <property type="protein sequence ID" value="CCC99581.1"/>
    <property type="molecule type" value="Genomic_DNA"/>
</dbReference>
<evidence type="ECO:0000313" key="1">
    <source>
        <dbReference type="EMBL" id="CCC99581.1"/>
    </source>
</evidence>
<gene>
    <name evidence="1" type="ORF">AZOBR_p110057</name>
</gene>
<sequence length="116" mass="12354">MVLVTCVTMLAACQTTYAQKPIRMAPAAMQYFADWAAIPHAKAFAVSENGRAVGIVYCPEFGGCAGPSESTAISICEANSKGVPCLIYGVDGKPVLDDPKLQAYLETHKGDRSKIR</sequence>